<accession>A0ABP7ISB5</accession>
<gene>
    <name evidence="1" type="ORF">GCM10022226_53050</name>
</gene>
<dbReference type="EMBL" id="BAAAZR010000020">
    <property type="protein sequence ID" value="GAA3825686.1"/>
    <property type="molecule type" value="Genomic_DNA"/>
</dbReference>
<name>A0ABP7ISB5_9ACTN</name>
<proteinExistence type="predicted"/>
<comment type="caution">
    <text evidence="1">The sequence shown here is derived from an EMBL/GenBank/DDBJ whole genome shotgun (WGS) entry which is preliminary data.</text>
</comment>
<sequence>MHGMGEGIGQRLAEAEDQIVDDVVGTPLVHQLTNGVTCLAHGFRVCRDIEADALLLSHDRRIGGLIRPAELGGEENSLSPMPCEMPYLATHPQSLLRVPDQAVIEIDDIKCVTDNTGCCWHVILQCQKGVARQIAGLALQALWCDAVWG</sequence>
<dbReference type="Proteomes" id="UP001500888">
    <property type="component" value="Unassembled WGS sequence"/>
</dbReference>
<evidence type="ECO:0000313" key="1">
    <source>
        <dbReference type="EMBL" id="GAA3825686.1"/>
    </source>
</evidence>
<evidence type="ECO:0000313" key="2">
    <source>
        <dbReference type="Proteomes" id="UP001500888"/>
    </source>
</evidence>
<keyword evidence="2" id="KW-1185">Reference proteome</keyword>
<reference evidence="2" key="1">
    <citation type="journal article" date="2019" name="Int. J. Syst. Evol. Microbiol.">
        <title>The Global Catalogue of Microorganisms (GCM) 10K type strain sequencing project: providing services to taxonomists for standard genome sequencing and annotation.</title>
        <authorList>
            <consortium name="The Broad Institute Genomics Platform"/>
            <consortium name="The Broad Institute Genome Sequencing Center for Infectious Disease"/>
            <person name="Wu L."/>
            <person name="Ma J."/>
        </authorList>
    </citation>
    <scope>NUCLEOTIDE SEQUENCE [LARGE SCALE GENOMIC DNA]</scope>
    <source>
        <strain evidence="2">JCM 16908</strain>
    </source>
</reference>
<protein>
    <submittedName>
        <fullName evidence="1">Uncharacterized protein</fullName>
    </submittedName>
</protein>
<organism evidence="1 2">
    <name type="scientific">Sphaerisporangium flaviroseum</name>
    <dbReference type="NCBI Taxonomy" id="509199"/>
    <lineage>
        <taxon>Bacteria</taxon>
        <taxon>Bacillati</taxon>
        <taxon>Actinomycetota</taxon>
        <taxon>Actinomycetes</taxon>
        <taxon>Streptosporangiales</taxon>
        <taxon>Streptosporangiaceae</taxon>
        <taxon>Sphaerisporangium</taxon>
    </lineage>
</organism>